<sequence>MRVFQTQDEALDTGELRDDDDAATRGRQITQVFYDTAGRTWKQTSPQYATGLVTDTPVQPELIADSATHLFQVEQTLSAHLGEHRIVQLRPHAGLGPLPQTAPARDARDTQRLSGDLAPADPVP</sequence>
<keyword evidence="3" id="KW-1185">Reference proteome</keyword>
<organism evidence="2 3">
    <name type="scientific">Myceligenerans xiligouense</name>
    <dbReference type="NCBI Taxonomy" id="253184"/>
    <lineage>
        <taxon>Bacteria</taxon>
        <taxon>Bacillati</taxon>
        <taxon>Actinomycetota</taxon>
        <taxon>Actinomycetes</taxon>
        <taxon>Micrococcales</taxon>
        <taxon>Promicromonosporaceae</taxon>
        <taxon>Myceligenerans</taxon>
    </lineage>
</organism>
<dbReference type="AlphaFoldDB" id="A0A3N4Z794"/>
<protein>
    <submittedName>
        <fullName evidence="2">Uncharacterized protein</fullName>
    </submittedName>
</protein>
<dbReference type="Proteomes" id="UP000280501">
    <property type="component" value="Unassembled WGS sequence"/>
</dbReference>
<name>A0A3N4Z794_9MICO</name>
<feature type="region of interest" description="Disordered" evidence="1">
    <location>
        <begin position="90"/>
        <end position="124"/>
    </location>
</feature>
<feature type="compositionally biased region" description="Acidic residues" evidence="1">
    <location>
        <begin position="9"/>
        <end position="21"/>
    </location>
</feature>
<accession>A0A3N4Z794</accession>
<evidence type="ECO:0000313" key="3">
    <source>
        <dbReference type="Proteomes" id="UP000280501"/>
    </source>
</evidence>
<comment type="caution">
    <text evidence="2">The sequence shown here is derived from an EMBL/GenBank/DDBJ whole genome shotgun (WGS) entry which is preliminary data.</text>
</comment>
<proteinExistence type="predicted"/>
<feature type="region of interest" description="Disordered" evidence="1">
    <location>
        <begin position="1"/>
        <end position="23"/>
    </location>
</feature>
<reference evidence="2 3" key="1">
    <citation type="submission" date="2018-11" db="EMBL/GenBank/DDBJ databases">
        <title>Sequencing the genomes of 1000 actinobacteria strains.</title>
        <authorList>
            <person name="Klenk H.-P."/>
        </authorList>
    </citation>
    <scope>NUCLEOTIDE SEQUENCE [LARGE SCALE GENOMIC DNA]</scope>
    <source>
        <strain evidence="2 3">DSM 15700</strain>
    </source>
</reference>
<evidence type="ECO:0000313" key="2">
    <source>
        <dbReference type="EMBL" id="RPF21698.1"/>
    </source>
</evidence>
<evidence type="ECO:0000256" key="1">
    <source>
        <dbReference type="SAM" id="MobiDB-lite"/>
    </source>
</evidence>
<gene>
    <name evidence="2" type="ORF">EDD34_2330</name>
</gene>
<dbReference type="EMBL" id="RKQZ01000001">
    <property type="protein sequence ID" value="RPF21698.1"/>
    <property type="molecule type" value="Genomic_DNA"/>
</dbReference>